<comment type="caution">
    <text evidence="2">The sequence shown here is derived from an EMBL/GenBank/DDBJ whole genome shotgun (WGS) entry which is preliminary data.</text>
</comment>
<dbReference type="SUPFAM" id="SSF46689">
    <property type="entry name" value="Homeodomain-like"/>
    <property type="match status" value="1"/>
</dbReference>
<protein>
    <recommendedName>
        <fullName evidence="1">Myb-like domain-containing protein</fullName>
    </recommendedName>
</protein>
<keyword evidence="3" id="KW-1185">Reference proteome</keyword>
<dbReference type="AlphaFoldDB" id="A0A9W7FKV0"/>
<evidence type="ECO:0000313" key="3">
    <source>
        <dbReference type="Proteomes" id="UP001165122"/>
    </source>
</evidence>
<reference evidence="3" key="1">
    <citation type="journal article" date="2023" name="Commun. Biol.">
        <title>Genome analysis of Parmales, the sister group of diatoms, reveals the evolutionary specialization of diatoms from phago-mixotrophs to photoautotrophs.</title>
        <authorList>
            <person name="Ban H."/>
            <person name="Sato S."/>
            <person name="Yoshikawa S."/>
            <person name="Yamada K."/>
            <person name="Nakamura Y."/>
            <person name="Ichinomiya M."/>
            <person name="Sato N."/>
            <person name="Blanc-Mathieu R."/>
            <person name="Endo H."/>
            <person name="Kuwata A."/>
            <person name="Ogata H."/>
        </authorList>
    </citation>
    <scope>NUCLEOTIDE SEQUENCE [LARGE SCALE GENOMIC DNA]</scope>
    <source>
        <strain evidence="3">NIES 3700</strain>
    </source>
</reference>
<organism evidence="2 3">
    <name type="scientific">Triparma laevis f. longispina</name>
    <dbReference type="NCBI Taxonomy" id="1714387"/>
    <lineage>
        <taxon>Eukaryota</taxon>
        <taxon>Sar</taxon>
        <taxon>Stramenopiles</taxon>
        <taxon>Ochrophyta</taxon>
        <taxon>Bolidophyceae</taxon>
        <taxon>Parmales</taxon>
        <taxon>Triparmaceae</taxon>
        <taxon>Triparma</taxon>
    </lineage>
</organism>
<feature type="domain" description="Myb-like" evidence="1">
    <location>
        <begin position="172"/>
        <end position="218"/>
    </location>
</feature>
<accession>A0A9W7FKV0</accession>
<dbReference type="Gene3D" id="1.10.10.60">
    <property type="entry name" value="Homeodomain-like"/>
    <property type="match status" value="1"/>
</dbReference>
<dbReference type="Proteomes" id="UP001165122">
    <property type="component" value="Unassembled WGS sequence"/>
</dbReference>
<evidence type="ECO:0000313" key="2">
    <source>
        <dbReference type="EMBL" id="GMI13853.1"/>
    </source>
</evidence>
<gene>
    <name evidence="2" type="ORF">TrLO_g948</name>
</gene>
<dbReference type="PROSITE" id="PS50090">
    <property type="entry name" value="MYB_LIKE"/>
    <property type="match status" value="1"/>
</dbReference>
<sequence length="254" mass="28271">MTTLTVNTTVIACGENFGVDMSEKKKEIKSILLKAMGIEVPASKTWSRRRIEGVERSKWGNIIRACGITGCQYKTDNPDSVKNHKAVKHGINVVWVLRRKQGWQIIAEPFLSLSVTAVTMRAHKVMKKRNTSIEKLVEEEGFMNGTTTTTTTTTTSSGPLEESGEYQKVWAWTKEEDEALGRGRLKHGTDWEKIYAIVNETGEGRTLAVVKQRKSNFFFKSSKPSVVAMASDSDLEGTLFRPVTSTTCPALPPQ</sequence>
<dbReference type="InterPro" id="IPR009057">
    <property type="entry name" value="Homeodomain-like_sf"/>
</dbReference>
<name>A0A9W7FKV0_9STRA</name>
<evidence type="ECO:0000259" key="1">
    <source>
        <dbReference type="PROSITE" id="PS50090"/>
    </source>
</evidence>
<dbReference type="CDD" id="cd00167">
    <property type="entry name" value="SANT"/>
    <property type="match status" value="1"/>
</dbReference>
<dbReference type="EMBL" id="BRXW01000200">
    <property type="protein sequence ID" value="GMI13853.1"/>
    <property type="molecule type" value="Genomic_DNA"/>
</dbReference>
<dbReference type="InterPro" id="IPR001005">
    <property type="entry name" value="SANT/Myb"/>
</dbReference>
<proteinExistence type="predicted"/>